<dbReference type="EMBL" id="FQUQ01000003">
    <property type="protein sequence ID" value="SHF76161.1"/>
    <property type="molecule type" value="Genomic_DNA"/>
</dbReference>
<sequence length="50" mass="5709">MKKLNKTTKILSLKKETVSNLTSRTIKTEEGSHLTTTRLCWETQTSQVTI</sequence>
<proteinExistence type="predicted"/>
<dbReference type="AlphaFoldDB" id="A0A1M5EAR7"/>
<name>A0A1M5EAR7_9SPHI</name>
<accession>A0A1M5EAR7</accession>
<reference evidence="2" key="1">
    <citation type="submission" date="2016-11" db="EMBL/GenBank/DDBJ databases">
        <authorList>
            <person name="Varghese N."/>
            <person name="Submissions S."/>
        </authorList>
    </citation>
    <scope>NUCLEOTIDE SEQUENCE [LARGE SCALE GENOMIC DNA]</scope>
    <source>
        <strain evidence="2">DSM 16990</strain>
    </source>
</reference>
<evidence type="ECO:0000313" key="2">
    <source>
        <dbReference type="Proteomes" id="UP000184287"/>
    </source>
</evidence>
<gene>
    <name evidence="1" type="ORF">SAMN04488522_103569</name>
</gene>
<evidence type="ECO:0000313" key="1">
    <source>
        <dbReference type="EMBL" id="SHF76161.1"/>
    </source>
</evidence>
<dbReference type="Proteomes" id="UP000184287">
    <property type="component" value="Unassembled WGS sequence"/>
</dbReference>
<keyword evidence="2" id="KW-1185">Reference proteome</keyword>
<dbReference type="STRING" id="288992.SAMN04488522_103569"/>
<dbReference type="RefSeq" id="WP_159441121.1">
    <property type="nucleotide sequence ID" value="NZ_FQUQ01000003.1"/>
</dbReference>
<organism evidence="1 2">
    <name type="scientific">Pedobacter caeni</name>
    <dbReference type="NCBI Taxonomy" id="288992"/>
    <lineage>
        <taxon>Bacteria</taxon>
        <taxon>Pseudomonadati</taxon>
        <taxon>Bacteroidota</taxon>
        <taxon>Sphingobacteriia</taxon>
        <taxon>Sphingobacteriales</taxon>
        <taxon>Sphingobacteriaceae</taxon>
        <taxon>Pedobacter</taxon>
    </lineage>
</organism>
<protein>
    <submittedName>
        <fullName evidence="1">Uncharacterized protein</fullName>
    </submittedName>
</protein>
<dbReference type="OrthoDB" id="9993339at2"/>